<dbReference type="AlphaFoldDB" id="A0A161H5B5"/>
<organism evidence="1 2">
    <name type="scientific">Pseudomonas fluorescens</name>
    <dbReference type="NCBI Taxonomy" id="294"/>
    <lineage>
        <taxon>Bacteria</taxon>
        <taxon>Pseudomonadati</taxon>
        <taxon>Pseudomonadota</taxon>
        <taxon>Gammaproteobacteria</taxon>
        <taxon>Pseudomonadales</taxon>
        <taxon>Pseudomonadaceae</taxon>
        <taxon>Pseudomonas</taxon>
    </lineage>
</organism>
<sequence length="337" mass="37688">MTQDREHPLTELISIAAKAGVGLLPGGGLLTAGYESLQILSKQAAIQMERRTEKRYEEFIKNVFEGEVTPEVTQHLTADDYTALLSGCMNDMENEKAKYYGRLAAAIGRGEIKGNSRRFMIITLSQLSEIQLQMLRKSFIASQFSLRPSQGSGQLDAIQILQISDPIQNHEYNDLVSRSLYDTDKLSDLAKDLVKACFDPQELQPAAIGHLEWYPRIVDIIFDSNKTDLVFSLIDACWASAIRSTNRGIQMIDRAVLAHFASPHVMIMGSDAEPDYLPTLKARMKDNDVLFVCYNNHEPLIRAYYPHSTVINTGDLSTVEITEQVMTRIKTANGLAI</sequence>
<dbReference type="Proteomes" id="UP000076083">
    <property type="component" value="Chromosome"/>
</dbReference>
<reference evidence="2" key="1">
    <citation type="submission" date="2016-04" db="EMBL/GenBank/DDBJ databases">
        <authorList>
            <person name="Ray J."/>
            <person name="Price M."/>
            <person name="Deutschbauer A."/>
        </authorList>
    </citation>
    <scope>NUCLEOTIDE SEQUENCE [LARGE SCALE GENOMIC DNA]</scope>
    <source>
        <strain evidence="2">FW300-N2E2</strain>
    </source>
</reference>
<evidence type="ECO:0000313" key="1">
    <source>
        <dbReference type="EMBL" id="AMZ75156.1"/>
    </source>
</evidence>
<accession>A0A161H5B5</accession>
<name>A0A161H5B5_PSEFL</name>
<proteinExistence type="predicted"/>
<dbReference type="EMBL" id="CP015225">
    <property type="protein sequence ID" value="AMZ75156.1"/>
    <property type="molecule type" value="Genomic_DNA"/>
</dbReference>
<gene>
    <name evidence="1" type="ORF">TK06_30080</name>
</gene>
<protein>
    <submittedName>
        <fullName evidence="1">Uncharacterized protein</fullName>
    </submittedName>
</protein>
<reference evidence="1 2" key="2">
    <citation type="journal article" date="2018" name="Nature">
        <title>Mutant phenotypes for thousands of bacterial genes of unknown function.</title>
        <authorList>
            <person name="Price M.N."/>
            <person name="Wetmore K.M."/>
            <person name="Waters R.J."/>
            <person name="Callaghan M."/>
            <person name="Ray J."/>
            <person name="Liu H."/>
            <person name="Kuehl J.V."/>
            <person name="Melnyk R.A."/>
            <person name="Lamson J.S."/>
            <person name="Suh Y."/>
            <person name="Carlson H.K."/>
            <person name="Esquivel Z."/>
            <person name="Sadeeshkumar H."/>
            <person name="Chakraborty R."/>
            <person name="Zane G.M."/>
            <person name="Rubin B.E."/>
            <person name="Wall J.D."/>
            <person name="Visel A."/>
            <person name="Bristow J."/>
            <person name="Blow M.J."/>
            <person name="Arkin A.P."/>
            <person name="Deutschbauer A.M."/>
        </authorList>
    </citation>
    <scope>NUCLEOTIDE SEQUENCE [LARGE SCALE GENOMIC DNA]</scope>
    <source>
        <strain evidence="1 2">FW300-N2E2</strain>
    </source>
</reference>
<evidence type="ECO:0000313" key="2">
    <source>
        <dbReference type="Proteomes" id="UP000076083"/>
    </source>
</evidence>
<dbReference type="RefSeq" id="WP_063324983.1">
    <property type="nucleotide sequence ID" value="NZ_CP015225.1"/>
</dbReference>